<accession>A0A917J9L3</accession>
<dbReference type="AlphaFoldDB" id="A0A917J9L3"/>
<organism evidence="6 7">
    <name type="scientific">Mucilaginibacter galii</name>
    <dbReference type="NCBI Taxonomy" id="2005073"/>
    <lineage>
        <taxon>Bacteria</taxon>
        <taxon>Pseudomonadati</taxon>
        <taxon>Bacteroidota</taxon>
        <taxon>Sphingobacteriia</taxon>
        <taxon>Sphingobacteriales</taxon>
        <taxon>Sphingobacteriaceae</taxon>
        <taxon>Mucilaginibacter</taxon>
    </lineage>
</organism>
<dbReference type="CDD" id="cd02517">
    <property type="entry name" value="CMP-KDO-Synthetase"/>
    <property type="match status" value="1"/>
</dbReference>
<comment type="similarity">
    <text evidence="5">Belongs to the KdsB family.</text>
</comment>
<keyword evidence="2 5" id="KW-0808">Transferase</keyword>
<reference evidence="6" key="1">
    <citation type="journal article" date="2014" name="Int. J. Syst. Evol. Microbiol.">
        <title>Complete genome sequence of Corynebacterium casei LMG S-19264T (=DSM 44701T), isolated from a smear-ripened cheese.</title>
        <authorList>
            <consortium name="US DOE Joint Genome Institute (JGI-PGF)"/>
            <person name="Walter F."/>
            <person name="Albersmeier A."/>
            <person name="Kalinowski J."/>
            <person name="Ruckert C."/>
        </authorList>
    </citation>
    <scope>NUCLEOTIDE SEQUENCE</scope>
    <source>
        <strain evidence="6">CCM 8711</strain>
    </source>
</reference>
<comment type="catalytic activity">
    <reaction evidence="5">
        <text>3-deoxy-alpha-D-manno-oct-2-ulosonate + CTP = CMP-3-deoxy-beta-D-manno-octulosonate + diphosphate</text>
        <dbReference type="Rhea" id="RHEA:23448"/>
        <dbReference type="ChEBI" id="CHEBI:33019"/>
        <dbReference type="ChEBI" id="CHEBI:37563"/>
        <dbReference type="ChEBI" id="CHEBI:85986"/>
        <dbReference type="ChEBI" id="CHEBI:85987"/>
        <dbReference type="EC" id="2.7.7.38"/>
    </reaction>
</comment>
<protein>
    <recommendedName>
        <fullName evidence="5">3-deoxy-manno-octulosonate cytidylyltransferase</fullName>
        <ecNumber evidence="5">2.7.7.38</ecNumber>
    </recommendedName>
    <alternativeName>
        <fullName evidence="5">CMP-2-keto-3-deoxyoctulosonic acid synthase</fullName>
        <shortName evidence="5">CKS</shortName>
        <shortName evidence="5">CMP-KDO synthase</shortName>
    </alternativeName>
</protein>
<evidence type="ECO:0000313" key="7">
    <source>
        <dbReference type="Proteomes" id="UP000662074"/>
    </source>
</evidence>
<comment type="subcellular location">
    <subcellularLocation>
        <location evidence="5">Cytoplasm</location>
    </subcellularLocation>
    <subcellularLocation>
        <location evidence="1">Membrane</location>
    </subcellularLocation>
</comment>
<comment type="function">
    <text evidence="5">Activates KDO (a required 8-carbon sugar) for incorporation into bacterial lipopolysaccharide in Gram-negative bacteria.</text>
</comment>
<dbReference type="NCBIfam" id="NF003952">
    <property type="entry name" value="PRK05450.1-5"/>
    <property type="match status" value="1"/>
</dbReference>
<comment type="pathway">
    <text evidence="5">Nucleotide-sugar biosynthesis; CMP-3-deoxy-D-manno-octulosonate biosynthesis; CMP-3-deoxy-D-manno-octulosonate from 3-deoxy-D-manno-octulosonate and CTP: step 1/1.</text>
</comment>
<dbReference type="InterPro" id="IPR004528">
    <property type="entry name" value="KdsB"/>
</dbReference>
<evidence type="ECO:0000256" key="3">
    <source>
        <dbReference type="ARBA" id="ARBA00022695"/>
    </source>
</evidence>
<evidence type="ECO:0000256" key="1">
    <source>
        <dbReference type="ARBA" id="ARBA00004370"/>
    </source>
</evidence>
<dbReference type="NCBIfam" id="NF009905">
    <property type="entry name" value="PRK13368.1"/>
    <property type="match status" value="1"/>
</dbReference>
<dbReference type="GO" id="GO:0008690">
    <property type="term" value="F:3-deoxy-manno-octulosonate cytidylyltransferase activity"/>
    <property type="evidence" value="ECO:0007669"/>
    <property type="project" value="UniProtKB-UniRule"/>
</dbReference>
<dbReference type="NCBIfam" id="NF003950">
    <property type="entry name" value="PRK05450.1-3"/>
    <property type="match status" value="1"/>
</dbReference>
<dbReference type="InterPro" id="IPR029044">
    <property type="entry name" value="Nucleotide-diphossugar_trans"/>
</dbReference>
<keyword evidence="7" id="KW-1185">Reference proteome</keyword>
<dbReference type="GO" id="GO:0005829">
    <property type="term" value="C:cytosol"/>
    <property type="evidence" value="ECO:0007669"/>
    <property type="project" value="TreeGrafter"/>
</dbReference>
<dbReference type="EC" id="2.7.7.38" evidence="5"/>
<dbReference type="FunFam" id="3.90.550.10:FF:000011">
    <property type="entry name" value="3-deoxy-manno-octulosonate cytidylyltransferase"/>
    <property type="match status" value="1"/>
</dbReference>
<dbReference type="RefSeq" id="WP_188415688.1">
    <property type="nucleotide sequence ID" value="NZ_BMDO01000004.1"/>
</dbReference>
<dbReference type="HAMAP" id="MF_00057">
    <property type="entry name" value="KdsB"/>
    <property type="match status" value="1"/>
</dbReference>
<sequence>MKILGIIPARYASTRFPGKPLVDITGKVMIQRVYEQCVKCPSLDEVIVATDDERILNHIHDFGGKAVMTSPNHQSGTDRCAEVAANYPEYEVVINIQGDEPYIDPVQISKVAACFNSADAQIATLIKKITAAADLHNINSPKVIINKLAEAIYFSRTAIPYIRGQEPEQWLEHFTYFKHIGIYGFRSEVLQAVTRLPISSLEKAESLEQLRWIENGYRIKVAETELETQAVDTPEDLEKLPQ</sequence>
<comment type="caution">
    <text evidence="6">The sequence shown here is derived from an EMBL/GenBank/DDBJ whole genome shotgun (WGS) entry which is preliminary data.</text>
</comment>
<dbReference type="NCBIfam" id="TIGR00466">
    <property type="entry name" value="kdsB"/>
    <property type="match status" value="1"/>
</dbReference>
<dbReference type="GO" id="GO:0033468">
    <property type="term" value="P:CMP-keto-3-deoxy-D-manno-octulosonic acid biosynthetic process"/>
    <property type="evidence" value="ECO:0007669"/>
    <property type="project" value="UniProtKB-UniRule"/>
</dbReference>
<dbReference type="PANTHER" id="PTHR42866">
    <property type="entry name" value="3-DEOXY-MANNO-OCTULOSONATE CYTIDYLYLTRANSFERASE"/>
    <property type="match status" value="1"/>
</dbReference>
<keyword evidence="3 5" id="KW-0548">Nucleotidyltransferase</keyword>
<reference evidence="6" key="2">
    <citation type="submission" date="2020-09" db="EMBL/GenBank/DDBJ databases">
        <authorList>
            <person name="Sun Q."/>
            <person name="Sedlacek I."/>
        </authorList>
    </citation>
    <scope>NUCLEOTIDE SEQUENCE</scope>
    <source>
        <strain evidence="6">CCM 8711</strain>
    </source>
</reference>
<evidence type="ECO:0000313" key="6">
    <source>
        <dbReference type="EMBL" id="GGI50492.1"/>
    </source>
</evidence>
<dbReference type="GO" id="GO:0016020">
    <property type="term" value="C:membrane"/>
    <property type="evidence" value="ECO:0007669"/>
    <property type="project" value="UniProtKB-SubCell"/>
</dbReference>
<gene>
    <name evidence="5 6" type="primary">kdsB</name>
    <name evidence="6" type="ORF">GCM10011425_17040</name>
</gene>
<keyword evidence="4 5" id="KW-0448">Lipopolysaccharide biosynthesis</keyword>
<dbReference type="PANTHER" id="PTHR42866:SF2">
    <property type="entry name" value="3-DEOXY-MANNO-OCTULOSONATE CYTIDYLYLTRANSFERASE, MITOCHONDRIAL"/>
    <property type="match status" value="1"/>
</dbReference>
<name>A0A917J9L3_9SPHI</name>
<dbReference type="SUPFAM" id="SSF53448">
    <property type="entry name" value="Nucleotide-diphospho-sugar transferases"/>
    <property type="match status" value="1"/>
</dbReference>
<evidence type="ECO:0000256" key="4">
    <source>
        <dbReference type="ARBA" id="ARBA00022985"/>
    </source>
</evidence>
<evidence type="ECO:0000256" key="2">
    <source>
        <dbReference type="ARBA" id="ARBA00022679"/>
    </source>
</evidence>
<evidence type="ECO:0000256" key="5">
    <source>
        <dbReference type="HAMAP-Rule" id="MF_00057"/>
    </source>
</evidence>
<dbReference type="Proteomes" id="UP000662074">
    <property type="component" value="Unassembled WGS sequence"/>
</dbReference>
<dbReference type="Gene3D" id="3.90.550.10">
    <property type="entry name" value="Spore Coat Polysaccharide Biosynthesis Protein SpsA, Chain A"/>
    <property type="match status" value="1"/>
</dbReference>
<dbReference type="EMBL" id="BMDO01000004">
    <property type="protein sequence ID" value="GGI50492.1"/>
    <property type="molecule type" value="Genomic_DNA"/>
</dbReference>
<dbReference type="InterPro" id="IPR003329">
    <property type="entry name" value="Cytidylyl_trans"/>
</dbReference>
<dbReference type="GO" id="GO:0009103">
    <property type="term" value="P:lipopolysaccharide biosynthetic process"/>
    <property type="evidence" value="ECO:0007669"/>
    <property type="project" value="UniProtKB-UniRule"/>
</dbReference>
<proteinExistence type="inferred from homology"/>
<dbReference type="Pfam" id="PF02348">
    <property type="entry name" value="CTP_transf_3"/>
    <property type="match status" value="1"/>
</dbReference>
<keyword evidence="5" id="KW-0963">Cytoplasm</keyword>